<protein>
    <submittedName>
        <fullName evidence="5">GntR family transcriptional regulator</fullName>
    </submittedName>
</protein>
<dbReference type="InterPro" id="IPR036388">
    <property type="entry name" value="WH-like_DNA-bd_sf"/>
</dbReference>
<dbReference type="SUPFAM" id="SSF46785">
    <property type="entry name" value="Winged helix' DNA-binding domain"/>
    <property type="match status" value="1"/>
</dbReference>
<dbReference type="CDD" id="cd07377">
    <property type="entry name" value="WHTH_GntR"/>
    <property type="match status" value="1"/>
</dbReference>
<dbReference type="GO" id="GO:0003677">
    <property type="term" value="F:DNA binding"/>
    <property type="evidence" value="ECO:0007669"/>
    <property type="project" value="UniProtKB-KW"/>
</dbReference>
<dbReference type="InterPro" id="IPR011711">
    <property type="entry name" value="GntR_C"/>
</dbReference>
<dbReference type="PROSITE" id="PS50949">
    <property type="entry name" value="HTH_GNTR"/>
    <property type="match status" value="1"/>
</dbReference>
<keyword evidence="3" id="KW-0804">Transcription</keyword>
<evidence type="ECO:0000256" key="1">
    <source>
        <dbReference type="ARBA" id="ARBA00023015"/>
    </source>
</evidence>
<dbReference type="GO" id="GO:0003700">
    <property type="term" value="F:DNA-binding transcription factor activity"/>
    <property type="evidence" value="ECO:0007669"/>
    <property type="project" value="InterPro"/>
</dbReference>
<dbReference type="SMART" id="SM00895">
    <property type="entry name" value="FCD"/>
    <property type="match status" value="1"/>
</dbReference>
<dbReference type="Pfam" id="PF07729">
    <property type="entry name" value="FCD"/>
    <property type="match status" value="1"/>
</dbReference>
<organism evidence="5 6">
    <name type="scientific">Halanaerobium polyolivorans</name>
    <dbReference type="NCBI Taxonomy" id="2886943"/>
    <lineage>
        <taxon>Bacteria</taxon>
        <taxon>Bacillati</taxon>
        <taxon>Bacillota</taxon>
        <taxon>Clostridia</taxon>
        <taxon>Halanaerobiales</taxon>
        <taxon>Halanaerobiaceae</taxon>
        <taxon>Halanaerobium</taxon>
    </lineage>
</organism>
<reference evidence="5 6" key="1">
    <citation type="submission" date="2021-10" db="EMBL/GenBank/DDBJ databases">
        <authorList>
            <person name="Grouzdev D.S."/>
            <person name="Pantiukh K.S."/>
            <person name="Krutkina M.S."/>
        </authorList>
    </citation>
    <scope>NUCLEOTIDE SEQUENCE [LARGE SCALE GENOMIC DNA]</scope>
    <source>
        <strain evidence="5 6">Z-7514</strain>
    </source>
</reference>
<dbReference type="AlphaFoldDB" id="A0AAW4X1Z3"/>
<dbReference type="EMBL" id="JAJFAT010000018">
    <property type="protein sequence ID" value="MCC3145833.1"/>
    <property type="molecule type" value="Genomic_DNA"/>
</dbReference>
<name>A0AAW4X1Z3_9FIRM</name>
<dbReference type="InterPro" id="IPR036390">
    <property type="entry name" value="WH_DNA-bd_sf"/>
</dbReference>
<feature type="domain" description="HTH gntR-type" evidence="4">
    <location>
        <begin position="31"/>
        <end position="98"/>
    </location>
</feature>
<evidence type="ECO:0000256" key="2">
    <source>
        <dbReference type="ARBA" id="ARBA00023125"/>
    </source>
</evidence>
<dbReference type="SMART" id="SM00345">
    <property type="entry name" value="HTH_GNTR"/>
    <property type="match status" value="1"/>
</dbReference>
<comment type="caution">
    <text evidence="5">The sequence shown here is derived from an EMBL/GenBank/DDBJ whole genome shotgun (WGS) entry which is preliminary data.</text>
</comment>
<dbReference type="Gene3D" id="1.10.10.10">
    <property type="entry name" value="Winged helix-like DNA-binding domain superfamily/Winged helix DNA-binding domain"/>
    <property type="match status" value="1"/>
</dbReference>
<evidence type="ECO:0000259" key="4">
    <source>
        <dbReference type="PROSITE" id="PS50949"/>
    </source>
</evidence>
<dbReference type="Pfam" id="PF00392">
    <property type="entry name" value="GntR"/>
    <property type="match status" value="1"/>
</dbReference>
<dbReference type="InterPro" id="IPR000524">
    <property type="entry name" value="Tscrpt_reg_HTH_GntR"/>
</dbReference>
<dbReference type="Proteomes" id="UP001199296">
    <property type="component" value="Unassembled WGS sequence"/>
</dbReference>
<keyword evidence="1" id="KW-0805">Transcription regulation</keyword>
<dbReference type="Gene3D" id="1.20.120.530">
    <property type="entry name" value="GntR ligand-binding domain-like"/>
    <property type="match status" value="1"/>
</dbReference>
<evidence type="ECO:0000313" key="6">
    <source>
        <dbReference type="Proteomes" id="UP001199296"/>
    </source>
</evidence>
<dbReference type="InterPro" id="IPR008920">
    <property type="entry name" value="TF_FadR/GntR_C"/>
</dbReference>
<keyword evidence="2" id="KW-0238">DNA-binding</keyword>
<dbReference type="RefSeq" id="WP_229346532.1">
    <property type="nucleotide sequence ID" value="NZ_JAJFAT010000018.1"/>
</dbReference>
<accession>A0AAW4X1Z3</accession>
<proteinExistence type="predicted"/>
<dbReference type="SUPFAM" id="SSF48008">
    <property type="entry name" value="GntR ligand-binding domain-like"/>
    <property type="match status" value="1"/>
</dbReference>
<keyword evidence="6" id="KW-1185">Reference proteome</keyword>
<evidence type="ECO:0000313" key="5">
    <source>
        <dbReference type="EMBL" id="MCC3145833.1"/>
    </source>
</evidence>
<evidence type="ECO:0000256" key="3">
    <source>
        <dbReference type="ARBA" id="ARBA00023163"/>
    </source>
</evidence>
<dbReference type="PANTHER" id="PTHR43537">
    <property type="entry name" value="TRANSCRIPTIONAL REGULATOR, GNTR FAMILY"/>
    <property type="match status" value="1"/>
</dbReference>
<sequence>MDTNKNKINNNIARYVNNEYRYSEKLGQKYRNLGDEVYETVKTKIINHEIKPGERIIDKNLAEQLGVSRSLVRQALTILEKEDLVTSVPRSGFYVKEIKERDVVEIYEIRKILEKAATRKAVAQIPEKDIEKLDEIFENAKKDLDKDKVLQFIKADNQLHKTIINNCGNQRLIKLINSYNTYIAFYRVVDLSRVERAKEAYFEHLEIFKAVKAKDVEKSVELMANHIENAKNIIIDNFYEYTYK</sequence>
<dbReference type="PANTHER" id="PTHR43537:SF24">
    <property type="entry name" value="GLUCONATE OPERON TRANSCRIPTIONAL REPRESSOR"/>
    <property type="match status" value="1"/>
</dbReference>
<gene>
    <name evidence="5" type="ORF">LJ207_10900</name>
</gene>